<feature type="region of interest" description="Disordered" evidence="8">
    <location>
        <begin position="383"/>
        <end position="423"/>
    </location>
</feature>
<dbReference type="GO" id="GO:0005524">
    <property type="term" value="F:ATP binding"/>
    <property type="evidence" value="ECO:0007669"/>
    <property type="project" value="UniProtKB-UniRule"/>
</dbReference>
<evidence type="ECO:0000256" key="8">
    <source>
        <dbReference type="SAM" id="MobiDB-lite"/>
    </source>
</evidence>
<feature type="region of interest" description="Disordered" evidence="8">
    <location>
        <begin position="661"/>
        <end position="693"/>
    </location>
</feature>
<dbReference type="InterPro" id="IPR011009">
    <property type="entry name" value="Kinase-like_dom_sf"/>
</dbReference>
<dbReference type="FunFam" id="3.30.200.20:FF:000358">
    <property type="entry name" value="Tau tubulin kinase 2b"/>
    <property type="match status" value="1"/>
</dbReference>
<dbReference type="FunFam" id="1.10.510.10:FF:000481">
    <property type="entry name" value="Asator, isoform D"/>
    <property type="match status" value="1"/>
</dbReference>
<dbReference type="PROSITE" id="PS00107">
    <property type="entry name" value="PROTEIN_KINASE_ATP"/>
    <property type="match status" value="1"/>
</dbReference>
<evidence type="ECO:0000259" key="9">
    <source>
        <dbReference type="PROSITE" id="PS50011"/>
    </source>
</evidence>
<organism evidence="10 11">
    <name type="scientific">Brachionus calyciflorus</name>
    <dbReference type="NCBI Taxonomy" id="104777"/>
    <lineage>
        <taxon>Eukaryota</taxon>
        <taxon>Metazoa</taxon>
        <taxon>Spiralia</taxon>
        <taxon>Gnathifera</taxon>
        <taxon>Rotifera</taxon>
        <taxon>Eurotatoria</taxon>
        <taxon>Monogononta</taxon>
        <taxon>Pseudotrocha</taxon>
        <taxon>Ploima</taxon>
        <taxon>Brachionidae</taxon>
        <taxon>Brachionus</taxon>
    </lineage>
</organism>
<reference evidence="10" key="1">
    <citation type="submission" date="2021-02" db="EMBL/GenBank/DDBJ databases">
        <authorList>
            <person name="Nowell W R."/>
        </authorList>
    </citation>
    <scope>NUCLEOTIDE SEQUENCE</scope>
    <source>
        <strain evidence="10">Ploen Becks lab</strain>
    </source>
</reference>
<dbReference type="InterPro" id="IPR017441">
    <property type="entry name" value="Protein_kinase_ATP_BS"/>
</dbReference>
<dbReference type="InterPro" id="IPR000719">
    <property type="entry name" value="Prot_kinase_dom"/>
</dbReference>
<feature type="region of interest" description="Disordered" evidence="8">
    <location>
        <begin position="321"/>
        <end position="371"/>
    </location>
</feature>
<dbReference type="OrthoDB" id="5979581at2759"/>
<accession>A0A813VTD8</accession>
<feature type="compositionally biased region" description="Polar residues" evidence="8">
    <location>
        <begin position="412"/>
        <end position="423"/>
    </location>
</feature>
<dbReference type="SUPFAM" id="SSF56112">
    <property type="entry name" value="Protein kinase-like (PK-like)"/>
    <property type="match status" value="1"/>
</dbReference>
<keyword evidence="1" id="KW-0723">Serine/threonine-protein kinase</keyword>
<protein>
    <recommendedName>
        <fullName evidence="9">Protein kinase domain-containing protein</fullName>
    </recommendedName>
</protein>
<feature type="binding site" evidence="7">
    <location>
        <position position="46"/>
    </location>
    <ligand>
        <name>ATP</name>
        <dbReference type="ChEBI" id="CHEBI:30616"/>
    </ligand>
</feature>
<evidence type="ECO:0000256" key="2">
    <source>
        <dbReference type="ARBA" id="ARBA00022679"/>
    </source>
</evidence>
<evidence type="ECO:0000256" key="1">
    <source>
        <dbReference type="ARBA" id="ARBA00022527"/>
    </source>
</evidence>
<dbReference type="PANTHER" id="PTHR11909">
    <property type="entry name" value="CASEIN KINASE-RELATED"/>
    <property type="match status" value="1"/>
</dbReference>
<evidence type="ECO:0000256" key="5">
    <source>
        <dbReference type="ARBA" id="ARBA00022840"/>
    </source>
</evidence>
<dbReference type="EMBL" id="CAJNOC010001175">
    <property type="protein sequence ID" value="CAF0841946.1"/>
    <property type="molecule type" value="Genomic_DNA"/>
</dbReference>
<feature type="compositionally biased region" description="Low complexity" evidence="8">
    <location>
        <begin position="618"/>
        <end position="628"/>
    </location>
</feature>
<name>A0A813VTD8_9BILA</name>
<evidence type="ECO:0000313" key="11">
    <source>
        <dbReference type="Proteomes" id="UP000663879"/>
    </source>
</evidence>
<feature type="region of interest" description="Disordered" evidence="8">
    <location>
        <begin position="795"/>
        <end position="815"/>
    </location>
</feature>
<gene>
    <name evidence="10" type="ORF">OXX778_LOCUS8503</name>
</gene>
<dbReference type="InterPro" id="IPR050235">
    <property type="entry name" value="CK1_Ser-Thr_kinase"/>
</dbReference>
<feature type="compositionally biased region" description="Acidic residues" evidence="8">
    <location>
        <begin position="661"/>
        <end position="675"/>
    </location>
</feature>
<dbReference type="Proteomes" id="UP000663879">
    <property type="component" value="Unassembled WGS sequence"/>
</dbReference>
<feature type="compositionally biased region" description="Low complexity" evidence="8">
    <location>
        <begin position="681"/>
        <end position="693"/>
    </location>
</feature>
<keyword evidence="11" id="KW-1185">Reference proteome</keyword>
<dbReference type="Pfam" id="PF00069">
    <property type="entry name" value="Pkinase"/>
    <property type="match status" value="1"/>
</dbReference>
<dbReference type="CDD" id="cd14017">
    <property type="entry name" value="STKc_TTBK"/>
    <property type="match status" value="1"/>
</dbReference>
<keyword evidence="4" id="KW-0418">Kinase</keyword>
<dbReference type="SMART" id="SM00220">
    <property type="entry name" value="S_TKc"/>
    <property type="match status" value="1"/>
</dbReference>
<feature type="compositionally biased region" description="Low complexity" evidence="8">
    <location>
        <begin position="882"/>
        <end position="900"/>
    </location>
</feature>
<comment type="similarity">
    <text evidence="6">Belongs to the protein kinase superfamily. CK1 Ser/Thr protein kinase family.</text>
</comment>
<feature type="region of interest" description="Disordered" evidence="8">
    <location>
        <begin position="874"/>
        <end position="910"/>
    </location>
</feature>
<dbReference type="Gene3D" id="1.10.510.10">
    <property type="entry name" value="Transferase(Phosphotransferase) domain 1"/>
    <property type="match status" value="1"/>
</dbReference>
<keyword evidence="5 7" id="KW-0067">ATP-binding</keyword>
<dbReference type="GO" id="GO:0004674">
    <property type="term" value="F:protein serine/threonine kinase activity"/>
    <property type="evidence" value="ECO:0007669"/>
    <property type="project" value="UniProtKB-KW"/>
</dbReference>
<feature type="region of interest" description="Disordered" evidence="8">
    <location>
        <begin position="584"/>
        <end position="632"/>
    </location>
</feature>
<keyword evidence="2" id="KW-0808">Transferase</keyword>
<feature type="compositionally biased region" description="Polar residues" evidence="8">
    <location>
        <begin position="584"/>
        <end position="595"/>
    </location>
</feature>
<dbReference type="GO" id="GO:0015630">
    <property type="term" value="C:microtubule cytoskeleton"/>
    <property type="evidence" value="ECO:0007669"/>
    <property type="project" value="UniProtKB-ARBA"/>
</dbReference>
<dbReference type="InterPro" id="IPR047916">
    <property type="entry name" value="TTBK_Asator-like_STKc"/>
</dbReference>
<dbReference type="AlphaFoldDB" id="A0A813VTD8"/>
<evidence type="ECO:0000256" key="3">
    <source>
        <dbReference type="ARBA" id="ARBA00022741"/>
    </source>
</evidence>
<feature type="compositionally biased region" description="Low complexity" evidence="8">
    <location>
        <begin position="388"/>
        <end position="411"/>
    </location>
</feature>
<evidence type="ECO:0000256" key="4">
    <source>
        <dbReference type="ARBA" id="ARBA00022777"/>
    </source>
</evidence>
<feature type="domain" description="Protein kinase" evidence="9">
    <location>
        <begin position="17"/>
        <end position="280"/>
    </location>
</feature>
<comment type="caution">
    <text evidence="10">The sequence shown here is derived from an EMBL/GenBank/DDBJ whole genome shotgun (WGS) entry which is preliminary data.</text>
</comment>
<proteinExistence type="inferred from homology"/>
<feature type="compositionally biased region" description="Low complexity" evidence="8">
    <location>
        <begin position="328"/>
        <end position="341"/>
    </location>
</feature>
<keyword evidence="3 7" id="KW-0547">Nucleotide-binding</keyword>
<feature type="compositionally biased region" description="Polar residues" evidence="8">
    <location>
        <begin position="901"/>
        <end position="910"/>
    </location>
</feature>
<evidence type="ECO:0000256" key="6">
    <source>
        <dbReference type="ARBA" id="ARBA00061588"/>
    </source>
</evidence>
<dbReference type="PROSITE" id="PS50011">
    <property type="entry name" value="PROTEIN_KINASE_DOM"/>
    <property type="match status" value="1"/>
</dbReference>
<evidence type="ECO:0000256" key="7">
    <source>
        <dbReference type="PROSITE-ProRule" id="PRU10141"/>
    </source>
</evidence>
<sequence length="1248" mass="139630">MSEADLLQPEHVIKERWKVISKIGGGGFGQIYDALDLVTKENVALKLESTKQAKQVLKMEVTVLRRLQGKDHVCRFIGGGTTDNFNYVVMSLQGKNLAELRRAQTKQCFSLNTTLRLGSQILIAIQHIHSIGFLHRDIKPSNFSMGRTPGTCRKVFMLDFGLARKYTNAQGEVRAARPQAGFRGTVRYASVNAHKNKEMGRHDDLWSLFYMIVEFLTGQLPWRKIKDKEQVGIMKEKYDHTQFLKYLPSEFKTFLEHVQELKYEDKPNYDMLMDVFKSAIARKSIKETDMYDWEKETSQSLEEDQMLQLQNTLAVAGLTTRAEINSQNKPNTTTNPALLNNQSVLTPYGDHHYKHNKNENNNNNNNNLVESTNAQSNLNDAYSQQSVNNSSKKPSISNNNNIPKNTNSKSIQPNKINPNKNSQIKLPGASAAIAIAAAQVANAAALTAGTTITNPMRKPDVKDSSISCSESKKQHQPIIMINNNNNVQISSFPSVTPTSTQGTQAQAATNQKTYSFMNNNNNQVNNSSQASQSSNIYRQFLGNNNNKNSLNNSVDYTTPIGVTSSSIYQSPQIDMELYQQNDSGIQVNTPSTPQNLKPPKTPTRMYSRDRSTSKLDFNNSSRRNVNSSMLDSDAQSLPQATFAMKAGPQTLISQWVVTLDDGEDDDDDEQEDDNENEIKNDLNNNNNKNNNVNSDLEEKWEDALATHNSNKSLGLRNSKTNLNEIETNHASKLMHHSFSDDFYNFKNSFDTTRSNEMAILYDKIKNNKNLTPSSGGGGDPFQTLLNSILTEKKPSEMSLTDGQKKPHANHTTSELSQIKYVKNNYNIQYYPSDFVNFKENETTNSKNLASSLSTSKLSDSKRNDAVVVNGHIYSNGAPINRSNNNSSSSSSSTSSSTKSSEQPNDTNKNDVNYQQKLLNDIASLSNLKSVKSLTNLYESKFTPAQTQTQQKSLDFNSIFNKYNPNNNNNNNSVNNQQLAPTSSATNYLNSQLKKNKFPLKSDEQFNSRSLGAFNNNESKELNLSVKNAIKMLEFNNNNITTTTTTNNNNSNNIIINSSSSSASSSASSSSASANLLNKTKRSSSIDNVITSIRQNQNQNYFDYHHHQKINDNNTINTTSYLHNDLNELLENLNLNNIQDLNGKKAGLNSNYARSRSLHRSDLSSSPSSTINNGLRSKYLNKNNNEMKVAYQNQSSSHVIPKPPPGTPPVYQSARIRRFRVQATPNNHISVVDHSDELNNYPIIHNKLN</sequence>
<evidence type="ECO:0000313" key="10">
    <source>
        <dbReference type="EMBL" id="CAF0841946.1"/>
    </source>
</evidence>